<dbReference type="EMBL" id="CP016539">
    <property type="protein sequence ID" value="ANU20372.1"/>
    <property type="molecule type" value="Genomic_DNA"/>
</dbReference>
<dbReference type="PROSITE" id="PS00455">
    <property type="entry name" value="AMP_BINDING"/>
    <property type="match status" value="1"/>
</dbReference>
<dbReference type="Gene3D" id="3.30.300.30">
    <property type="match status" value="1"/>
</dbReference>
<gene>
    <name evidence="5" type="ORF">BBI15_09160</name>
</gene>
<feature type="domain" description="AMP-binding enzyme C-terminal" evidence="4">
    <location>
        <begin position="445"/>
        <end position="520"/>
    </location>
</feature>
<dbReference type="KEGG" id="ppla:BBI15_09160"/>
<evidence type="ECO:0000259" key="4">
    <source>
        <dbReference type="Pfam" id="PF13193"/>
    </source>
</evidence>
<evidence type="ECO:0000313" key="6">
    <source>
        <dbReference type="Proteomes" id="UP000092650"/>
    </source>
</evidence>
<dbReference type="STRING" id="1038856.BBI15_09160"/>
<accession>A0A1C7EAC3</accession>
<name>A0A1C7EAC3_9BACL</name>
<dbReference type="AlphaFoldDB" id="A0A1C7EAC3"/>
<dbReference type="InterPro" id="IPR045851">
    <property type="entry name" value="AMP-bd_C_sf"/>
</dbReference>
<reference evidence="5" key="1">
    <citation type="submission" date="2016-10" db="EMBL/GenBank/DDBJ databases">
        <authorList>
            <person name="See-Too W.S."/>
        </authorList>
    </citation>
    <scope>NUCLEOTIDE SEQUENCE [LARGE SCALE GENOMIC DNA]</scope>
    <source>
        <strain evidence="5">DSM 23997</strain>
    </source>
</reference>
<protein>
    <submittedName>
        <fullName evidence="5">Long-chain fatty acid--CoA ligase</fullName>
    </submittedName>
</protein>
<dbReference type="Gene3D" id="3.40.50.12780">
    <property type="entry name" value="N-terminal domain of ligase-like"/>
    <property type="match status" value="1"/>
</dbReference>
<dbReference type="GO" id="GO:0016878">
    <property type="term" value="F:acid-thiol ligase activity"/>
    <property type="evidence" value="ECO:0007669"/>
    <property type="project" value="UniProtKB-ARBA"/>
</dbReference>
<dbReference type="Pfam" id="PF00501">
    <property type="entry name" value="AMP-binding"/>
    <property type="match status" value="1"/>
</dbReference>
<dbReference type="InterPro" id="IPR000873">
    <property type="entry name" value="AMP-dep_synth/lig_dom"/>
</dbReference>
<evidence type="ECO:0000313" key="5">
    <source>
        <dbReference type="EMBL" id="ANU20372.1"/>
    </source>
</evidence>
<dbReference type="InterPro" id="IPR042099">
    <property type="entry name" value="ANL_N_sf"/>
</dbReference>
<dbReference type="SUPFAM" id="SSF56801">
    <property type="entry name" value="Acetyl-CoA synthetase-like"/>
    <property type="match status" value="1"/>
</dbReference>
<evidence type="ECO:0000256" key="1">
    <source>
        <dbReference type="ARBA" id="ARBA00006432"/>
    </source>
</evidence>
<proteinExistence type="inferred from homology"/>
<comment type="similarity">
    <text evidence="1">Belongs to the ATP-dependent AMP-binding enzyme family.</text>
</comment>
<dbReference type="PANTHER" id="PTHR43767:SF1">
    <property type="entry name" value="NONRIBOSOMAL PEPTIDE SYNTHASE PES1 (EUROFUNG)-RELATED"/>
    <property type="match status" value="1"/>
</dbReference>
<dbReference type="InterPro" id="IPR020845">
    <property type="entry name" value="AMP-binding_CS"/>
</dbReference>
<sequence length="535" mass="58881">MKGGFRLGAIDTIELFGRPEVKVFAERPSTIGQLLKDTVARFGEKQAVVTEERTLSYLELDAQSTVLAANLQKRGIQVGDRVGAVIGNCAEFPVVVFACAKAGAIMVPINVKLQVEELRYIIGHSKPKLLICESEYAEKVNEAVHNNGLQDAELPGLFVIGGENSYRQLMDDSASFEQAAIDEGDGAFILYTSGTTGRPKGAVLAHINAVHSVMNYKRRFETDDSMKTLVAVPMFHVTGLVGQLLHMFYIGGTVYSMKRYQNETYIQLILKHEINFLFNVPTIFIMMSTSEEFQKHSFGFVKKVAFGGSPIYQQTFQMLKDAFPNAQLHNAYGATETTSPATLMPVSYPESKVMSVGLPVDVADIKIVDPEGRKVPAGESGELYIKGPMVIKEYWDNPAANQSSFTDGYWHSGDLGIMDADGYVYIRDRKKDMINRGGEKIFSIEVEDVLKSHPDVVEAAVIGEPDPVFGEKVKAFVVGPALDPNDFSELRAHCKEALAKFKVPEEFVLLESLPRNASGKILKNTLKETGGRSNA</sequence>
<dbReference type="InterPro" id="IPR050237">
    <property type="entry name" value="ATP-dep_AMP-bd_enzyme"/>
</dbReference>
<dbReference type="PANTHER" id="PTHR43767">
    <property type="entry name" value="LONG-CHAIN-FATTY-ACID--COA LIGASE"/>
    <property type="match status" value="1"/>
</dbReference>
<keyword evidence="6" id="KW-1185">Reference proteome</keyword>
<dbReference type="FunFam" id="3.30.300.30:FF:000008">
    <property type="entry name" value="2,3-dihydroxybenzoate-AMP ligase"/>
    <property type="match status" value="1"/>
</dbReference>
<keyword evidence="2 5" id="KW-0436">Ligase</keyword>
<dbReference type="Proteomes" id="UP000092650">
    <property type="component" value="Chromosome"/>
</dbReference>
<feature type="domain" description="AMP-dependent synthetase/ligase" evidence="3">
    <location>
        <begin position="36"/>
        <end position="395"/>
    </location>
</feature>
<dbReference type="Pfam" id="PF13193">
    <property type="entry name" value="AMP-binding_C"/>
    <property type="match status" value="1"/>
</dbReference>
<evidence type="ECO:0000256" key="2">
    <source>
        <dbReference type="ARBA" id="ARBA00022598"/>
    </source>
</evidence>
<dbReference type="InterPro" id="IPR025110">
    <property type="entry name" value="AMP-bd_C"/>
</dbReference>
<organism evidence="5 6">
    <name type="scientific">Planococcus plakortidis</name>
    <dbReference type="NCBI Taxonomy" id="1038856"/>
    <lineage>
        <taxon>Bacteria</taxon>
        <taxon>Bacillati</taxon>
        <taxon>Bacillota</taxon>
        <taxon>Bacilli</taxon>
        <taxon>Bacillales</taxon>
        <taxon>Caryophanaceae</taxon>
        <taxon>Planococcus</taxon>
    </lineage>
</organism>
<evidence type="ECO:0000259" key="3">
    <source>
        <dbReference type="Pfam" id="PF00501"/>
    </source>
</evidence>